<dbReference type="InterPro" id="IPR011990">
    <property type="entry name" value="TPR-like_helical_dom_sf"/>
</dbReference>
<keyword evidence="3" id="KW-0949">S-adenosyl-L-methionine</keyword>
<dbReference type="Proteomes" id="UP000510721">
    <property type="component" value="Plasmid pEmeITTGR7c"/>
</dbReference>
<dbReference type="SMART" id="SM00138">
    <property type="entry name" value="MeTrc"/>
    <property type="match status" value="1"/>
</dbReference>
<dbReference type="Pfam" id="PF01739">
    <property type="entry name" value="CheR"/>
    <property type="match status" value="1"/>
</dbReference>
<feature type="domain" description="CheR-type methyltransferase" evidence="5">
    <location>
        <begin position="1"/>
        <end position="210"/>
    </location>
</feature>
<gene>
    <name evidence="6" type="ORF">FKV68_31930</name>
</gene>
<geneLocation type="plasmid" evidence="7">
    <name>pemeittgr7c</name>
</geneLocation>
<dbReference type="GO" id="GO:0008757">
    <property type="term" value="F:S-adenosylmethionine-dependent methyltransferase activity"/>
    <property type="evidence" value="ECO:0007669"/>
    <property type="project" value="InterPro"/>
</dbReference>
<proteinExistence type="predicted"/>
<sequence length="416" mass="46342">MVLRDIGDSRSFLDRLSLDEDLTDDAIAAITVGETHFFRGPDQFQLIRQTILPELRRRRSDGSRVRIWSLGCATGEEPYSLAILCDVEGLLEDVRISAADISRRALVTAKAAEYGEWSLRNTDHKLRKRYFTPCEERFRLHERLRRKVEFAHLSLGADELPAPERDLAGFDLILCRNVLVYLDAIAVRRIARQLHACLADGGWLLTAPTDPPLWKCAPFETSLTAAGVVYRRMIAQHATRSPTSCAPPVQGRPHKPVSQLPPAQVCVDDQRRAPGDETLKAIARQIRSHFDLGETREAARLAVQATESHPLSAELHFLQGLSQMANEDNDAAAAALRRVVYLDSTLAAAQFFLGVCLKNSDSQAALRSFENVRLICISRPPHERVALMSEATAGELAQRARREIGNIRRSSGSEVL</sequence>
<dbReference type="KEGG" id="emx:FKV68_31930"/>
<organism evidence="6 7">
    <name type="scientific">Sinorhizobium mexicanum</name>
    <dbReference type="NCBI Taxonomy" id="375549"/>
    <lineage>
        <taxon>Bacteria</taxon>
        <taxon>Pseudomonadati</taxon>
        <taxon>Pseudomonadota</taxon>
        <taxon>Alphaproteobacteria</taxon>
        <taxon>Hyphomicrobiales</taxon>
        <taxon>Rhizobiaceae</taxon>
        <taxon>Sinorhizobium/Ensifer group</taxon>
        <taxon>Sinorhizobium</taxon>
    </lineage>
</organism>
<dbReference type="InterPro" id="IPR022642">
    <property type="entry name" value="CheR_C"/>
</dbReference>
<dbReference type="CDD" id="cd02440">
    <property type="entry name" value="AdoMet_MTases"/>
    <property type="match status" value="1"/>
</dbReference>
<dbReference type="InterPro" id="IPR050903">
    <property type="entry name" value="Bact_Chemotaxis_MeTrfase"/>
</dbReference>
<keyword evidence="2 6" id="KW-0808">Transferase</keyword>
<dbReference type="Gene3D" id="3.40.50.150">
    <property type="entry name" value="Vaccinia Virus protein VP39"/>
    <property type="match status" value="1"/>
</dbReference>
<evidence type="ECO:0000256" key="3">
    <source>
        <dbReference type="ARBA" id="ARBA00022691"/>
    </source>
</evidence>
<dbReference type="PANTHER" id="PTHR24422:SF19">
    <property type="entry name" value="CHEMOTAXIS PROTEIN METHYLTRANSFERASE"/>
    <property type="match status" value="1"/>
</dbReference>
<accession>A0A859QW03</accession>
<dbReference type="Pfam" id="PF13432">
    <property type="entry name" value="TPR_16"/>
    <property type="match status" value="1"/>
</dbReference>
<dbReference type="PROSITE" id="PS50123">
    <property type="entry name" value="CHER"/>
    <property type="match status" value="1"/>
</dbReference>
<keyword evidence="1 6" id="KW-0489">Methyltransferase</keyword>
<dbReference type="Gene3D" id="1.25.40.10">
    <property type="entry name" value="Tetratricopeptide repeat domain"/>
    <property type="match status" value="1"/>
</dbReference>
<dbReference type="GO" id="GO:0032259">
    <property type="term" value="P:methylation"/>
    <property type="evidence" value="ECO:0007669"/>
    <property type="project" value="UniProtKB-KW"/>
</dbReference>
<keyword evidence="6" id="KW-0614">Plasmid</keyword>
<dbReference type="SUPFAM" id="SSF48452">
    <property type="entry name" value="TPR-like"/>
    <property type="match status" value="1"/>
</dbReference>
<dbReference type="EMBL" id="CP041241">
    <property type="protein sequence ID" value="QLL66297.1"/>
    <property type="molecule type" value="Genomic_DNA"/>
</dbReference>
<keyword evidence="7" id="KW-1185">Reference proteome</keyword>
<dbReference type="AlphaFoldDB" id="A0A859QW03"/>
<dbReference type="InterPro" id="IPR000780">
    <property type="entry name" value="CheR_MeTrfase"/>
</dbReference>
<evidence type="ECO:0000313" key="6">
    <source>
        <dbReference type="EMBL" id="QLL66297.1"/>
    </source>
</evidence>
<protein>
    <submittedName>
        <fullName evidence="6">Protein-glutamate O-methyltransferase CheR</fullName>
    </submittedName>
</protein>
<dbReference type="PANTHER" id="PTHR24422">
    <property type="entry name" value="CHEMOTAXIS PROTEIN METHYLTRANSFERASE"/>
    <property type="match status" value="1"/>
</dbReference>
<dbReference type="PRINTS" id="PR00996">
    <property type="entry name" value="CHERMTFRASE"/>
</dbReference>
<feature type="region of interest" description="Disordered" evidence="4">
    <location>
        <begin position="241"/>
        <end position="260"/>
    </location>
</feature>
<dbReference type="SUPFAM" id="SSF53335">
    <property type="entry name" value="S-adenosyl-L-methionine-dependent methyltransferases"/>
    <property type="match status" value="1"/>
</dbReference>
<evidence type="ECO:0000256" key="1">
    <source>
        <dbReference type="ARBA" id="ARBA00022603"/>
    </source>
</evidence>
<reference evidence="6 7" key="1">
    <citation type="submission" date="2019-06" db="EMBL/GenBank/DDBJ databases">
        <title>Complete genome sequence of Ensifer mexicanus ITTG R7 isolated from nodules of Acacia angustissima (Mill.) Kuntze.</title>
        <authorList>
            <person name="Rincon-Rosales R."/>
            <person name="Rogel M.A."/>
            <person name="Guerrero G."/>
            <person name="Rincon-Molina C.I."/>
            <person name="Lopez-Lopez A."/>
            <person name="Martinez-Romero E."/>
        </authorList>
    </citation>
    <scope>NUCLEOTIDE SEQUENCE [LARGE SCALE GENOMIC DNA]</scope>
    <source>
        <strain evidence="6 7">ITTG R7</strain>
        <plasmid evidence="7">pemeittgr7c</plasmid>
    </source>
</reference>
<name>A0A859QW03_9HYPH</name>
<evidence type="ECO:0000256" key="2">
    <source>
        <dbReference type="ARBA" id="ARBA00022679"/>
    </source>
</evidence>
<evidence type="ECO:0000256" key="4">
    <source>
        <dbReference type="SAM" id="MobiDB-lite"/>
    </source>
</evidence>
<evidence type="ECO:0000313" key="7">
    <source>
        <dbReference type="Proteomes" id="UP000510721"/>
    </source>
</evidence>
<evidence type="ECO:0000259" key="5">
    <source>
        <dbReference type="PROSITE" id="PS50123"/>
    </source>
</evidence>
<dbReference type="InterPro" id="IPR029063">
    <property type="entry name" value="SAM-dependent_MTases_sf"/>
</dbReference>